<proteinExistence type="predicted"/>
<keyword evidence="2" id="KW-0812">Transmembrane</keyword>
<evidence type="ECO:0000256" key="2">
    <source>
        <dbReference type="SAM" id="Phobius"/>
    </source>
</evidence>
<organism evidence="3 4">
    <name type="scientific">Rasiella rasia</name>
    <dbReference type="NCBI Taxonomy" id="2744027"/>
    <lineage>
        <taxon>Bacteria</taxon>
        <taxon>Pseudomonadati</taxon>
        <taxon>Bacteroidota</taxon>
        <taxon>Flavobacteriia</taxon>
        <taxon>Flavobacteriales</taxon>
        <taxon>Flavobacteriaceae</taxon>
        <taxon>Rasiella</taxon>
    </lineage>
</organism>
<sequence>MNFLYFDPGIGAMIVQAVVAVAAGVLLFSKGVWYKVKAFFGLMKEDEDTYDSIDIDDNDSETDTDEHKQ</sequence>
<evidence type="ECO:0000313" key="4">
    <source>
        <dbReference type="Proteomes" id="UP000505306"/>
    </source>
</evidence>
<keyword evidence="2" id="KW-0472">Membrane</keyword>
<keyword evidence="4" id="KW-1185">Reference proteome</keyword>
<keyword evidence="2" id="KW-1133">Transmembrane helix</keyword>
<dbReference type="Proteomes" id="UP000505306">
    <property type="component" value="Chromosome"/>
</dbReference>
<dbReference type="KEGG" id="mgel:G5B37_05805"/>
<feature type="region of interest" description="Disordered" evidence="1">
    <location>
        <begin position="50"/>
        <end position="69"/>
    </location>
</feature>
<reference evidence="3 4" key="1">
    <citation type="submission" date="2020-02" db="EMBL/GenBank/DDBJ databases">
        <title>Complete genome sequence of Flavobacteriaceae bacterium.</title>
        <authorList>
            <person name="Kim S.-J."/>
            <person name="Kim Y.-S."/>
            <person name="Kim K.-H."/>
        </authorList>
    </citation>
    <scope>NUCLEOTIDE SEQUENCE [LARGE SCALE GENOMIC DNA]</scope>
    <source>
        <strain evidence="3 4">RR4-40</strain>
    </source>
</reference>
<evidence type="ECO:0000256" key="1">
    <source>
        <dbReference type="SAM" id="MobiDB-lite"/>
    </source>
</evidence>
<protein>
    <submittedName>
        <fullName evidence="3">Uncharacterized protein</fullName>
    </submittedName>
</protein>
<accession>A0A6G6GKK8</accession>
<dbReference type="AlphaFoldDB" id="A0A6G6GKK8"/>
<dbReference type="RefSeq" id="WP_164679122.1">
    <property type="nucleotide sequence ID" value="NZ_CP049057.1"/>
</dbReference>
<gene>
    <name evidence="3" type="ORF">G5B37_05805</name>
</gene>
<evidence type="ECO:0000313" key="3">
    <source>
        <dbReference type="EMBL" id="QIE59092.1"/>
    </source>
</evidence>
<feature type="transmembrane region" description="Helical" evidence="2">
    <location>
        <begin position="12"/>
        <end position="34"/>
    </location>
</feature>
<dbReference type="EMBL" id="CP049057">
    <property type="protein sequence ID" value="QIE59092.1"/>
    <property type="molecule type" value="Genomic_DNA"/>
</dbReference>
<name>A0A6G6GKK8_9FLAO</name>